<protein>
    <submittedName>
        <fullName evidence="2">PTS IIA-like nitrogen regulatory protein PtsN</fullName>
    </submittedName>
</protein>
<accession>A0ABT7VSW7</accession>
<dbReference type="InterPro" id="IPR051541">
    <property type="entry name" value="PTS_SugarTrans_NitroReg"/>
</dbReference>
<gene>
    <name evidence="2" type="primary">ptsN</name>
    <name evidence="2" type="ORF">QUF54_04875</name>
</gene>
<dbReference type="SUPFAM" id="SSF55804">
    <property type="entry name" value="Phoshotransferase/anion transport protein"/>
    <property type="match status" value="1"/>
</dbReference>
<dbReference type="Gene3D" id="3.40.930.10">
    <property type="entry name" value="Mannitol-specific EII, Chain A"/>
    <property type="match status" value="1"/>
</dbReference>
<dbReference type="NCBIfam" id="TIGR01419">
    <property type="entry name" value="nitro_reg_IIA"/>
    <property type="match status" value="1"/>
</dbReference>
<reference evidence="2" key="1">
    <citation type="submission" date="2023-06" db="EMBL/GenBank/DDBJ databases">
        <title>Uncultivated large filamentous bacteria from sulfidic sediments reveal new species and different genomic features in energy metabolism and defense.</title>
        <authorList>
            <person name="Fonseca A."/>
        </authorList>
    </citation>
    <scope>NUCLEOTIDE SEQUENCE</scope>
    <source>
        <strain evidence="2">HSG4</strain>
    </source>
</reference>
<proteinExistence type="predicted"/>
<sequence length="156" mass="17679">MQISDILIPERMLCHVEVTSKKRVLEYFSKLLATDTLSLTSHEILDSLLARERLGSTGLEKGVAIPHARVAECDVTLAAFLQLEKGIDFDAADKQPVDLLFALVVPENSTEEHLKILAQLAQMFSEDEFCEKLRTLEKDQEKFNLLTRWQPSPELL</sequence>
<dbReference type="InterPro" id="IPR002178">
    <property type="entry name" value="PTS_EIIA_type-2_dom"/>
</dbReference>
<dbReference type="PROSITE" id="PS51094">
    <property type="entry name" value="PTS_EIIA_TYPE_2"/>
    <property type="match status" value="1"/>
</dbReference>
<dbReference type="Proteomes" id="UP001171945">
    <property type="component" value="Unassembled WGS sequence"/>
</dbReference>
<dbReference type="InterPro" id="IPR016152">
    <property type="entry name" value="PTrfase/Anion_transptr"/>
</dbReference>
<name>A0ABT7VSW7_9GAMM</name>
<dbReference type="Pfam" id="PF00359">
    <property type="entry name" value="PTS_EIIA_2"/>
    <property type="match status" value="1"/>
</dbReference>
<evidence type="ECO:0000313" key="2">
    <source>
        <dbReference type="EMBL" id="MDM8562670.1"/>
    </source>
</evidence>
<feature type="domain" description="PTS EIIA type-2" evidence="1">
    <location>
        <begin position="5"/>
        <end position="149"/>
    </location>
</feature>
<dbReference type="PANTHER" id="PTHR47738:SF1">
    <property type="entry name" value="NITROGEN REGULATORY PROTEIN"/>
    <property type="match status" value="1"/>
</dbReference>
<dbReference type="CDD" id="cd00211">
    <property type="entry name" value="PTS_IIA_fru"/>
    <property type="match status" value="1"/>
</dbReference>
<comment type="caution">
    <text evidence="2">The sequence shown here is derived from an EMBL/GenBank/DDBJ whole genome shotgun (WGS) entry which is preliminary data.</text>
</comment>
<dbReference type="InterPro" id="IPR006320">
    <property type="entry name" value="PTS_Nitro_regul"/>
</dbReference>
<evidence type="ECO:0000313" key="3">
    <source>
        <dbReference type="Proteomes" id="UP001171945"/>
    </source>
</evidence>
<dbReference type="PANTHER" id="PTHR47738">
    <property type="entry name" value="PTS SYSTEM FRUCTOSE-LIKE EIIA COMPONENT-RELATED"/>
    <property type="match status" value="1"/>
</dbReference>
<organism evidence="2 3">
    <name type="scientific">Candidatus Marithioploca araucensis</name>
    <dbReference type="NCBI Taxonomy" id="70273"/>
    <lineage>
        <taxon>Bacteria</taxon>
        <taxon>Pseudomonadati</taxon>
        <taxon>Pseudomonadota</taxon>
        <taxon>Gammaproteobacteria</taxon>
        <taxon>Thiotrichales</taxon>
        <taxon>Thiotrichaceae</taxon>
        <taxon>Candidatus Marithioploca</taxon>
    </lineage>
</organism>
<keyword evidence="3" id="KW-1185">Reference proteome</keyword>
<evidence type="ECO:0000259" key="1">
    <source>
        <dbReference type="PROSITE" id="PS51094"/>
    </source>
</evidence>
<dbReference type="EMBL" id="JAUCGM010000244">
    <property type="protein sequence ID" value="MDM8562670.1"/>
    <property type="molecule type" value="Genomic_DNA"/>
</dbReference>